<dbReference type="InterPro" id="IPR036689">
    <property type="entry name" value="ESAT-6-like_sf"/>
</dbReference>
<dbReference type="EMBL" id="JXWY01000003">
    <property type="protein sequence ID" value="KIX91741.1"/>
    <property type="molecule type" value="Genomic_DNA"/>
</dbReference>
<evidence type="ECO:0000313" key="3">
    <source>
        <dbReference type="Proteomes" id="UP000032366"/>
    </source>
</evidence>
<name>A0A0D6XU30_9STAP</name>
<proteinExistence type="predicted"/>
<dbReference type="RefSeq" id="WP_042740066.1">
    <property type="nucleotide sequence ID" value="NZ_JXWY01000003.1"/>
</dbReference>
<sequence length="99" mass="10711">MTAETIQYDAGQHEAFASELNKIKSSFETVVTNLNAVKTMSSDNLDGNAAEALETAVDTLVKKLETEKENWQTTITNAGKVKELLIDADKQASNSISSC</sequence>
<dbReference type="SUPFAM" id="SSF140453">
    <property type="entry name" value="EsxAB dimer-like"/>
    <property type="match status" value="1"/>
</dbReference>
<evidence type="ECO:0000313" key="1">
    <source>
        <dbReference type="EMBL" id="KIX91741.1"/>
    </source>
</evidence>
<dbReference type="Proteomes" id="UP000032366">
    <property type="component" value="Unassembled WGS sequence"/>
</dbReference>
<protein>
    <submittedName>
        <fullName evidence="2">Uncharacterized protein</fullName>
    </submittedName>
</protein>
<organism evidence="2 4">
    <name type="scientific">Staphylococcus microti</name>
    <dbReference type="NCBI Taxonomy" id="569857"/>
    <lineage>
        <taxon>Bacteria</taxon>
        <taxon>Bacillati</taxon>
        <taxon>Bacillota</taxon>
        <taxon>Bacilli</taxon>
        <taxon>Bacillales</taxon>
        <taxon>Staphylococcaceae</taxon>
        <taxon>Staphylococcus</taxon>
    </lineage>
</organism>
<accession>A0A0D6XU30</accession>
<reference evidence="2 4" key="2">
    <citation type="submission" date="2018-06" db="EMBL/GenBank/DDBJ databases">
        <authorList>
            <consortium name="Pathogen Informatics"/>
            <person name="Doyle S."/>
        </authorList>
    </citation>
    <scope>NUCLEOTIDE SEQUENCE [LARGE SCALE GENOMIC DNA]</scope>
    <source>
        <strain evidence="2 4">NCTC13832</strain>
    </source>
</reference>
<dbReference type="Proteomes" id="UP000254100">
    <property type="component" value="Unassembled WGS sequence"/>
</dbReference>
<evidence type="ECO:0000313" key="4">
    <source>
        <dbReference type="Proteomes" id="UP000254100"/>
    </source>
</evidence>
<dbReference type="AlphaFoldDB" id="A0A0D6XU30"/>
<keyword evidence="3" id="KW-1185">Reference proteome</keyword>
<reference evidence="1 3" key="1">
    <citation type="submission" date="2015-01" db="EMBL/GenBank/DDBJ databases">
        <authorList>
            <person name="Guo J."/>
        </authorList>
    </citation>
    <scope>NUCLEOTIDE SEQUENCE [LARGE SCALE GENOMIC DNA]</scope>
    <source>
        <strain evidence="1 3">DSM 22147</strain>
    </source>
</reference>
<dbReference type="STRING" id="569857.TP70_00810"/>
<dbReference type="EMBL" id="UHDT01000004">
    <property type="protein sequence ID" value="SUN02191.1"/>
    <property type="molecule type" value="Genomic_DNA"/>
</dbReference>
<gene>
    <name evidence="2" type="ORF">NCTC13832_02430</name>
    <name evidence="1" type="ORF">TP70_00810</name>
</gene>
<evidence type="ECO:0000313" key="2">
    <source>
        <dbReference type="EMBL" id="SUN02191.1"/>
    </source>
</evidence>